<proteinExistence type="predicted"/>
<feature type="signal peptide" evidence="1">
    <location>
        <begin position="1"/>
        <end position="24"/>
    </location>
</feature>
<protein>
    <submittedName>
        <fullName evidence="3">NitT/TauT family transport system substrate-binding protein</fullName>
    </submittedName>
</protein>
<dbReference type="RefSeq" id="WP_076622764.1">
    <property type="nucleotide sequence ID" value="NZ_BMEW01000011.1"/>
</dbReference>
<keyword evidence="4" id="KW-1185">Reference proteome</keyword>
<accession>A0A1U7D2Q8</accession>
<dbReference type="Pfam" id="PF09084">
    <property type="entry name" value="NMT1"/>
    <property type="match status" value="1"/>
</dbReference>
<dbReference type="Gene3D" id="3.40.190.10">
    <property type="entry name" value="Periplasmic binding protein-like II"/>
    <property type="match status" value="2"/>
</dbReference>
<dbReference type="EMBL" id="CP014796">
    <property type="protein sequence ID" value="APX22388.1"/>
    <property type="molecule type" value="Genomic_DNA"/>
</dbReference>
<keyword evidence="1" id="KW-0732">Signal</keyword>
<dbReference type="KEGG" id="tpro:Ga0080559_TMP1592"/>
<dbReference type="SUPFAM" id="SSF53850">
    <property type="entry name" value="Periplasmic binding protein-like II"/>
    <property type="match status" value="1"/>
</dbReference>
<name>A0A1U7D2Q8_9RHOB</name>
<dbReference type="AlphaFoldDB" id="A0A1U7D2Q8"/>
<evidence type="ECO:0000313" key="3">
    <source>
        <dbReference type="EMBL" id="APX22388.1"/>
    </source>
</evidence>
<gene>
    <name evidence="3" type="ORF">Ga0080559_TMP1592</name>
</gene>
<reference evidence="3 4" key="1">
    <citation type="submission" date="2016-03" db="EMBL/GenBank/DDBJ databases">
        <title>Deep-sea bacteria in the southern Pacific.</title>
        <authorList>
            <person name="Tang K."/>
        </authorList>
    </citation>
    <scope>NUCLEOTIDE SEQUENCE [LARGE SCALE GENOMIC DNA]</scope>
    <source>
        <strain evidence="3 4">JLT2016</strain>
    </source>
</reference>
<dbReference type="STRING" id="1229727.Ga0080559_TMP1592"/>
<evidence type="ECO:0000256" key="1">
    <source>
        <dbReference type="SAM" id="SignalP"/>
    </source>
</evidence>
<feature type="domain" description="SsuA/THI5-like" evidence="2">
    <location>
        <begin position="39"/>
        <end position="249"/>
    </location>
</feature>
<evidence type="ECO:0000313" key="4">
    <source>
        <dbReference type="Proteomes" id="UP000186559"/>
    </source>
</evidence>
<dbReference type="InterPro" id="IPR015168">
    <property type="entry name" value="SsuA/THI5"/>
</dbReference>
<sequence length="330" mass="35271" precursor="true">MTNFGKTLGGAVATTICLASAATAAERVDFILNWTVAGSHAPIYYALQQGWFEEAGVDLRVETGKGSTLAAQKVGVGASDMGIADLGTTIVARGAGADLVAVMNIFANSPYQFYWLKSSGIESLRDFSGRKLGNPPGDAARAMWPAVAAAEGLEPDAVDWVNIAPNAKVSALKSGAIDGTSFFANFHYVMQDAFGDDLAHVALRDVGLNPYGNSVVANGDWLEANPELADATVKTLQRAYRYCVDHSEECVSVLPDYASGVDPDQEIRNWSAVVELMTDETSRSKGLGWFDPDRIVSDIALVEKYFDVASPIEAENLYTNELLDPSVTMP</sequence>
<dbReference type="PANTHER" id="PTHR31528">
    <property type="entry name" value="4-AMINO-5-HYDROXYMETHYL-2-METHYLPYRIMIDINE PHOSPHATE SYNTHASE THI11-RELATED"/>
    <property type="match status" value="1"/>
</dbReference>
<organism evidence="3 4">
    <name type="scientific">Salipiger profundus</name>
    <dbReference type="NCBI Taxonomy" id="1229727"/>
    <lineage>
        <taxon>Bacteria</taxon>
        <taxon>Pseudomonadati</taxon>
        <taxon>Pseudomonadota</taxon>
        <taxon>Alphaproteobacteria</taxon>
        <taxon>Rhodobacterales</taxon>
        <taxon>Roseobacteraceae</taxon>
        <taxon>Salipiger</taxon>
    </lineage>
</organism>
<dbReference type="InterPro" id="IPR027939">
    <property type="entry name" value="NMT1/THI5"/>
</dbReference>
<evidence type="ECO:0000259" key="2">
    <source>
        <dbReference type="Pfam" id="PF09084"/>
    </source>
</evidence>
<dbReference type="PANTHER" id="PTHR31528:SF3">
    <property type="entry name" value="THIAMINE BIOSYNTHESIS PROTEIN HI_0357-RELATED"/>
    <property type="match status" value="1"/>
</dbReference>
<dbReference type="OrthoDB" id="9815602at2"/>
<dbReference type="GO" id="GO:0009228">
    <property type="term" value="P:thiamine biosynthetic process"/>
    <property type="evidence" value="ECO:0007669"/>
    <property type="project" value="InterPro"/>
</dbReference>
<feature type="chain" id="PRO_5010531504" evidence="1">
    <location>
        <begin position="25"/>
        <end position="330"/>
    </location>
</feature>
<dbReference type="Proteomes" id="UP000186559">
    <property type="component" value="Chromosome"/>
</dbReference>